<keyword evidence="1" id="KW-1133">Transmembrane helix</keyword>
<feature type="transmembrane region" description="Helical" evidence="1">
    <location>
        <begin position="172"/>
        <end position="196"/>
    </location>
</feature>
<dbReference type="Gramene" id="MELO3C033843.2.1">
    <property type="protein sequence ID" value="MELO3C033843.2.1"/>
    <property type="gene ID" value="MELO3C033843.2"/>
</dbReference>
<proteinExistence type="predicted"/>
<feature type="transmembrane region" description="Helical" evidence="1">
    <location>
        <begin position="150"/>
        <end position="166"/>
    </location>
</feature>
<sequence>MSKSGFFGGKRRKVKIPHFPSSKSLTFLLQNPSLSFFTHTPLSFFKIPPLTNDERRTTKIPTLIPFFSSPHHFFSVTKTHDEETHIIADEFLIFLFSFLFPPFISSPRYIDGFVKHIVGYVMKHFELGNQGQGRFHGYGRKLREKENEKLTSFLLGLLSMVIILIMKDHFVVIYTSSVAIGAMLARCINLCSYYVFGLPLGYLLGYTKHFGEVRTVGRHDLWTFSPIQLLITLYKTNRTHEVSWRVRITIDVL</sequence>
<protein>
    <submittedName>
        <fullName evidence="2">Uncharacterized protein</fullName>
    </submittedName>
</protein>
<organism evidence="2">
    <name type="scientific">Cucumis melo</name>
    <name type="common">Muskmelon</name>
    <dbReference type="NCBI Taxonomy" id="3656"/>
    <lineage>
        <taxon>Eukaryota</taxon>
        <taxon>Viridiplantae</taxon>
        <taxon>Streptophyta</taxon>
        <taxon>Embryophyta</taxon>
        <taxon>Tracheophyta</taxon>
        <taxon>Spermatophyta</taxon>
        <taxon>Magnoliopsida</taxon>
        <taxon>eudicotyledons</taxon>
        <taxon>Gunneridae</taxon>
        <taxon>Pentapetalae</taxon>
        <taxon>rosids</taxon>
        <taxon>fabids</taxon>
        <taxon>Cucurbitales</taxon>
        <taxon>Cucurbitaceae</taxon>
        <taxon>Benincaseae</taxon>
        <taxon>Cucumis</taxon>
    </lineage>
</organism>
<evidence type="ECO:0000256" key="1">
    <source>
        <dbReference type="SAM" id="Phobius"/>
    </source>
</evidence>
<name>A0A9I9EIB2_CUCME</name>
<reference evidence="2" key="1">
    <citation type="submission" date="2023-03" db="UniProtKB">
        <authorList>
            <consortium name="EnsemblPlants"/>
        </authorList>
    </citation>
    <scope>IDENTIFICATION</scope>
</reference>
<dbReference type="EnsemblPlants" id="MELO3C033843.2.1">
    <property type="protein sequence ID" value="MELO3C033843.2.1"/>
    <property type="gene ID" value="MELO3C033843.2"/>
</dbReference>
<keyword evidence="1" id="KW-0812">Transmembrane</keyword>
<evidence type="ECO:0000313" key="2">
    <source>
        <dbReference type="EnsemblPlants" id="MELO3C033843.2.1"/>
    </source>
</evidence>
<keyword evidence="1" id="KW-0472">Membrane</keyword>
<dbReference type="AlphaFoldDB" id="A0A9I9EIB2"/>
<accession>A0A9I9EIB2</accession>